<evidence type="ECO:0000313" key="2">
    <source>
        <dbReference type="Proteomes" id="UP000824890"/>
    </source>
</evidence>
<name>A0ABQ7ZIH5_BRANA</name>
<keyword evidence="2" id="KW-1185">Reference proteome</keyword>
<proteinExistence type="predicted"/>
<dbReference type="EMBL" id="JAGKQM010000015">
    <property type="protein sequence ID" value="KAH0880037.1"/>
    <property type="molecule type" value="Genomic_DNA"/>
</dbReference>
<dbReference type="Proteomes" id="UP000824890">
    <property type="component" value="Unassembled WGS sequence"/>
</dbReference>
<organism evidence="1 2">
    <name type="scientific">Brassica napus</name>
    <name type="common">Rape</name>
    <dbReference type="NCBI Taxonomy" id="3708"/>
    <lineage>
        <taxon>Eukaryota</taxon>
        <taxon>Viridiplantae</taxon>
        <taxon>Streptophyta</taxon>
        <taxon>Embryophyta</taxon>
        <taxon>Tracheophyta</taxon>
        <taxon>Spermatophyta</taxon>
        <taxon>Magnoliopsida</taxon>
        <taxon>eudicotyledons</taxon>
        <taxon>Gunneridae</taxon>
        <taxon>Pentapetalae</taxon>
        <taxon>rosids</taxon>
        <taxon>malvids</taxon>
        <taxon>Brassicales</taxon>
        <taxon>Brassicaceae</taxon>
        <taxon>Brassiceae</taxon>
        <taxon>Brassica</taxon>
    </lineage>
</organism>
<comment type="caution">
    <text evidence="1">The sequence shown here is derived from an EMBL/GenBank/DDBJ whole genome shotgun (WGS) entry which is preliminary data.</text>
</comment>
<protein>
    <submittedName>
        <fullName evidence="1">Uncharacterized protein</fullName>
    </submittedName>
</protein>
<accession>A0ABQ7ZIH5</accession>
<sequence length="224" mass="25403">MSLICFDAIASCPSSFHPACYGLPSMSSYVSSVLVAPGEHHMESAFRNAVEDAIKTVEPFLDLCRIWFCSTQCSRVFSAIPRDGTNIAVVTRRRFGLEFDDRVPNDEEQQLNSAVEVLHKSFNPTPNRFSGRDLVEELIFSKDSHLAWDARCTIERNNKAITVVAKMFLLRSLLLARESNDSKCLEWEFVDWSNRPTLATWTEQVGFSVMELQKFLKGKLAEII</sequence>
<evidence type="ECO:0000313" key="1">
    <source>
        <dbReference type="EMBL" id="KAH0880037.1"/>
    </source>
</evidence>
<gene>
    <name evidence="1" type="ORF">HID58_067431</name>
</gene>
<reference evidence="1 2" key="1">
    <citation type="submission" date="2021-05" db="EMBL/GenBank/DDBJ databases">
        <title>Genome Assembly of Synthetic Allotetraploid Brassica napus Reveals Homoeologous Exchanges between Subgenomes.</title>
        <authorList>
            <person name="Davis J.T."/>
        </authorList>
    </citation>
    <scope>NUCLEOTIDE SEQUENCE [LARGE SCALE GENOMIC DNA]</scope>
    <source>
        <strain evidence="2">cv. Da-Ae</strain>
        <tissue evidence="1">Seedling</tissue>
    </source>
</reference>